<keyword evidence="1" id="KW-0479">Metal-binding</keyword>
<reference evidence="8" key="2">
    <citation type="submission" date="2025-08" db="UniProtKB">
        <authorList>
            <consortium name="RefSeq"/>
        </authorList>
    </citation>
    <scope>IDENTIFICATION</scope>
    <source>
        <tissue evidence="8">Leaf</tissue>
    </source>
</reference>
<feature type="region of interest" description="Disordered" evidence="5">
    <location>
        <begin position="29"/>
        <end position="78"/>
    </location>
</feature>
<dbReference type="SUPFAM" id="SSF57850">
    <property type="entry name" value="RING/U-box"/>
    <property type="match status" value="1"/>
</dbReference>
<dbReference type="InterPro" id="IPR044274">
    <property type="entry name" value="RFI2"/>
</dbReference>
<dbReference type="PANTHER" id="PTHR46798">
    <property type="entry name" value="OS09G0511500 PROTEIN"/>
    <property type="match status" value="1"/>
</dbReference>
<protein>
    <submittedName>
        <fullName evidence="8">Uncharacterized protein LOC104748711</fullName>
    </submittedName>
</protein>
<dbReference type="RefSeq" id="XP_019092347.1">
    <property type="nucleotide sequence ID" value="XM_019236802.1"/>
</dbReference>
<feature type="compositionally biased region" description="Low complexity" evidence="5">
    <location>
        <begin position="64"/>
        <end position="78"/>
    </location>
</feature>
<keyword evidence="3" id="KW-0862">Zinc</keyword>
<feature type="compositionally biased region" description="Low complexity" evidence="5">
    <location>
        <begin position="41"/>
        <end position="54"/>
    </location>
</feature>
<evidence type="ECO:0000256" key="3">
    <source>
        <dbReference type="ARBA" id="ARBA00022833"/>
    </source>
</evidence>
<keyword evidence="7" id="KW-1185">Reference proteome</keyword>
<sequence length="436" mass="47908">MAKNSSSNNVDEGKRFLFDLNVAPADEGFDLNVEPAHQENHNAPNPVNEANPVEQGNPVGEENGGSLNNSNSPSDPDSCSICQEALVNNNGGNQRTLVTLKCAHRFHLDCLGSAYNAKGLMKCPNCRNVEPGQWRFGNAEFLPEIMDAAEAEEEEEEEADNDSGFFSDLIVRSELCPFGNSGHRYPYEHPLSLSLSQTCRGLQCIYVECSFFIAEHFCVPRPQNFEASDPSEQGNIDTEEVPNRNVSPVIPPRFSNRDSGSYPLFPHIPVPSDRRIFWRVSRPGVMIARHYICHPYLNHSATGRTDISMVNTPMVRDYPSSSTTPISRGHDITTMTRGISDSWLPSHGSNQVNSIGSSNVWVTDKPFLDPVQHMMMESEFYTMVYGDSSAGIEDTSGNGNDMEVEAAAMEAEEPMETEESATLVDMATGNGNGISG</sequence>
<dbReference type="PANTHER" id="PTHR46798:SF17">
    <property type="entry name" value="RING_U-BOX SUPERFAMILY PROTEIN"/>
    <property type="match status" value="1"/>
</dbReference>
<evidence type="ECO:0000256" key="4">
    <source>
        <dbReference type="PROSITE-ProRule" id="PRU00175"/>
    </source>
</evidence>
<organism evidence="7 8">
    <name type="scientific">Camelina sativa</name>
    <name type="common">False flax</name>
    <name type="synonym">Myagrum sativum</name>
    <dbReference type="NCBI Taxonomy" id="90675"/>
    <lineage>
        <taxon>Eukaryota</taxon>
        <taxon>Viridiplantae</taxon>
        <taxon>Streptophyta</taxon>
        <taxon>Embryophyta</taxon>
        <taxon>Tracheophyta</taxon>
        <taxon>Spermatophyta</taxon>
        <taxon>Magnoliopsida</taxon>
        <taxon>eudicotyledons</taxon>
        <taxon>Gunneridae</taxon>
        <taxon>Pentapetalae</taxon>
        <taxon>rosids</taxon>
        <taxon>malvids</taxon>
        <taxon>Brassicales</taxon>
        <taxon>Brassicaceae</taxon>
        <taxon>Camelineae</taxon>
        <taxon>Camelina</taxon>
    </lineage>
</organism>
<evidence type="ECO:0000256" key="1">
    <source>
        <dbReference type="ARBA" id="ARBA00022723"/>
    </source>
</evidence>
<evidence type="ECO:0000256" key="5">
    <source>
        <dbReference type="SAM" id="MobiDB-lite"/>
    </source>
</evidence>
<proteinExistence type="predicted"/>
<evidence type="ECO:0000256" key="2">
    <source>
        <dbReference type="ARBA" id="ARBA00022771"/>
    </source>
</evidence>
<feature type="region of interest" description="Disordered" evidence="5">
    <location>
        <begin position="226"/>
        <end position="249"/>
    </location>
</feature>
<dbReference type="InterPro" id="IPR001841">
    <property type="entry name" value="Znf_RING"/>
</dbReference>
<feature type="domain" description="RING-type" evidence="6">
    <location>
        <begin position="79"/>
        <end position="127"/>
    </location>
</feature>
<evidence type="ECO:0000259" key="6">
    <source>
        <dbReference type="PROSITE" id="PS50089"/>
    </source>
</evidence>
<dbReference type="Gene3D" id="3.30.40.10">
    <property type="entry name" value="Zinc/RING finger domain, C3HC4 (zinc finger)"/>
    <property type="match status" value="1"/>
</dbReference>
<dbReference type="PROSITE" id="PS50089">
    <property type="entry name" value="ZF_RING_2"/>
    <property type="match status" value="1"/>
</dbReference>
<name>A0ABM1R009_CAMSA</name>
<evidence type="ECO:0000313" key="7">
    <source>
        <dbReference type="Proteomes" id="UP000694864"/>
    </source>
</evidence>
<dbReference type="SMART" id="SM00184">
    <property type="entry name" value="RING"/>
    <property type="match status" value="1"/>
</dbReference>
<dbReference type="GeneID" id="104748711"/>
<dbReference type="Proteomes" id="UP000694864">
    <property type="component" value="Chromosome 15"/>
</dbReference>
<dbReference type="InterPro" id="IPR013083">
    <property type="entry name" value="Znf_RING/FYVE/PHD"/>
</dbReference>
<dbReference type="InterPro" id="IPR001965">
    <property type="entry name" value="Znf_PHD"/>
</dbReference>
<dbReference type="SMART" id="SM00249">
    <property type="entry name" value="PHD"/>
    <property type="match status" value="1"/>
</dbReference>
<reference evidence="7" key="1">
    <citation type="journal article" date="2014" name="Nat. Commun.">
        <title>The emerging biofuel crop Camelina sativa retains a highly undifferentiated hexaploid genome structure.</title>
        <authorList>
            <person name="Kagale S."/>
            <person name="Koh C."/>
            <person name="Nixon J."/>
            <person name="Bollina V."/>
            <person name="Clarke W.E."/>
            <person name="Tuteja R."/>
            <person name="Spillane C."/>
            <person name="Robinson S.J."/>
            <person name="Links M.G."/>
            <person name="Clarke C."/>
            <person name="Higgins E.E."/>
            <person name="Huebert T."/>
            <person name="Sharpe A.G."/>
            <person name="Parkin I.A."/>
        </authorList>
    </citation>
    <scope>NUCLEOTIDE SEQUENCE [LARGE SCALE GENOMIC DNA]</scope>
    <source>
        <strain evidence="7">cv. DH55</strain>
    </source>
</reference>
<dbReference type="Pfam" id="PF13639">
    <property type="entry name" value="zf-RING_2"/>
    <property type="match status" value="1"/>
</dbReference>
<evidence type="ECO:0000313" key="8">
    <source>
        <dbReference type="RefSeq" id="XP_019092347.1"/>
    </source>
</evidence>
<keyword evidence="2 4" id="KW-0863">Zinc-finger</keyword>
<accession>A0ABM1R009</accession>
<gene>
    <name evidence="8" type="primary">LOC104748711</name>
</gene>